<keyword evidence="2" id="KW-0808">Transferase</keyword>
<dbReference type="PANTHER" id="PTHR14663">
    <property type="entry name" value="METHYLTRANSFERASE NSUN7-RELATED"/>
    <property type="match status" value="1"/>
</dbReference>
<dbReference type="Pfam" id="PF21148">
    <property type="entry name" value="NSUN5_fdxn-like"/>
    <property type="match status" value="1"/>
</dbReference>
<dbReference type="InterPro" id="IPR049561">
    <property type="entry name" value="NSUN5_7_fdxn-like"/>
</dbReference>
<reference evidence="2 3" key="1">
    <citation type="submission" date="2019-09" db="EMBL/GenBank/DDBJ databases">
        <title>Bird 10,000 Genomes (B10K) Project - Family phase.</title>
        <authorList>
            <person name="Zhang G."/>
        </authorList>
    </citation>
    <scope>NUCLEOTIDE SEQUENCE [LARGE SCALE GENOMIC DNA]</scope>
    <source>
        <strain evidence="2">B10K-DU-021-26</strain>
        <tissue evidence="2">Mixed tissue sample</tissue>
    </source>
</reference>
<feature type="non-terminal residue" evidence="2">
    <location>
        <position position="246"/>
    </location>
</feature>
<feature type="domain" description="NOL1/NOP2/NSUN 5/7 ferredoxin-like" evidence="1">
    <location>
        <begin position="173"/>
        <end position="228"/>
    </location>
</feature>
<evidence type="ECO:0000259" key="1">
    <source>
        <dbReference type="Pfam" id="PF21148"/>
    </source>
</evidence>
<feature type="non-terminal residue" evidence="2">
    <location>
        <position position="1"/>
    </location>
</feature>
<protein>
    <submittedName>
        <fullName evidence="2">NSUN7 methyltransferase</fullName>
    </submittedName>
</protein>
<dbReference type="OrthoDB" id="6817893at2759"/>
<evidence type="ECO:0000313" key="3">
    <source>
        <dbReference type="Proteomes" id="UP000530263"/>
    </source>
</evidence>
<proteinExistence type="predicted"/>
<sequence length="246" mass="28750">EKRTMTLIEKNGYRDSVYMNAAKIFQGIHTEKSKDKILVRYGDGSVTPMLTFKDEYSQRVSYGLAFNALKYQDLLEEILLDSCVYPCHSIPEELTSLLVVMLYDLQDRKFRAREIFDEEEPVPEVRKIECYLFRYKTKLAAALARCRIKHDALSIEYLLPEAIREQQQRTSALPLYVWINTFKISLEDVFGDLKNKGFMRVQSVSDFDCYTYCVDQHCPDVLVFPSSVKEELLNLDLFADYKLLLQ</sequence>
<dbReference type="AlphaFoldDB" id="A0A7K4RH64"/>
<name>A0A7K4RH64_COLPI</name>
<dbReference type="Gene3D" id="3.30.70.1170">
    <property type="entry name" value="Sun protein, domain 3"/>
    <property type="match status" value="1"/>
</dbReference>
<accession>A0A7K4RH64</accession>
<gene>
    <name evidence="2" type="primary">Nsun7</name>
    <name evidence="2" type="ORF">COLPIC_R05532</name>
</gene>
<dbReference type="Proteomes" id="UP000530263">
    <property type="component" value="Unassembled WGS sequence"/>
</dbReference>
<dbReference type="GO" id="GO:0008168">
    <property type="term" value="F:methyltransferase activity"/>
    <property type="evidence" value="ECO:0007669"/>
    <property type="project" value="UniProtKB-KW"/>
</dbReference>
<dbReference type="PANTHER" id="PTHR14663:SF2">
    <property type="entry name" value="METHYLTRANSFERASE NSUN7-RELATED"/>
    <property type="match status" value="1"/>
</dbReference>
<comment type="caution">
    <text evidence="2">The sequence shown here is derived from an EMBL/GenBank/DDBJ whole genome shotgun (WGS) entry which is preliminary data.</text>
</comment>
<dbReference type="GO" id="GO:0032259">
    <property type="term" value="P:methylation"/>
    <property type="evidence" value="ECO:0007669"/>
    <property type="project" value="UniProtKB-KW"/>
</dbReference>
<evidence type="ECO:0000313" key="2">
    <source>
        <dbReference type="EMBL" id="NWQ72716.1"/>
    </source>
</evidence>
<dbReference type="InterPro" id="IPR042620">
    <property type="entry name" value="NSUN7"/>
</dbReference>
<dbReference type="EMBL" id="VYZG01000001">
    <property type="protein sequence ID" value="NWQ72716.1"/>
    <property type="molecule type" value="Genomic_DNA"/>
</dbReference>
<organism evidence="2 3">
    <name type="scientific">Columbina picui</name>
    <name type="common">Picui ground-dove</name>
    <dbReference type="NCBI Taxonomy" id="115618"/>
    <lineage>
        <taxon>Eukaryota</taxon>
        <taxon>Metazoa</taxon>
        <taxon>Chordata</taxon>
        <taxon>Craniata</taxon>
        <taxon>Vertebrata</taxon>
        <taxon>Euteleostomi</taxon>
        <taxon>Archelosauria</taxon>
        <taxon>Archosauria</taxon>
        <taxon>Dinosauria</taxon>
        <taxon>Saurischia</taxon>
        <taxon>Theropoda</taxon>
        <taxon>Coelurosauria</taxon>
        <taxon>Aves</taxon>
        <taxon>Neognathae</taxon>
        <taxon>Neoaves</taxon>
        <taxon>Columbimorphae</taxon>
        <taxon>Columbiformes</taxon>
        <taxon>Columbidae</taxon>
        <taxon>Columbina</taxon>
    </lineage>
</organism>
<keyword evidence="2" id="KW-0489">Methyltransferase</keyword>
<keyword evidence="3" id="KW-1185">Reference proteome</keyword>